<evidence type="ECO:0000313" key="3">
    <source>
        <dbReference type="Proteomes" id="UP001610444"/>
    </source>
</evidence>
<dbReference type="SUPFAM" id="SSF103473">
    <property type="entry name" value="MFS general substrate transporter"/>
    <property type="match status" value="1"/>
</dbReference>
<dbReference type="EMBL" id="JBFXLR010000003">
    <property type="protein sequence ID" value="KAL2859160.1"/>
    <property type="molecule type" value="Genomic_DNA"/>
</dbReference>
<feature type="transmembrane region" description="Helical" evidence="1">
    <location>
        <begin position="507"/>
        <end position="531"/>
    </location>
</feature>
<dbReference type="PANTHER" id="PTHR35394:SF5">
    <property type="entry name" value="DUF3176 DOMAIN-CONTAINING PROTEIN"/>
    <property type="match status" value="1"/>
</dbReference>
<feature type="transmembrane region" description="Helical" evidence="1">
    <location>
        <begin position="39"/>
        <end position="62"/>
    </location>
</feature>
<dbReference type="PANTHER" id="PTHR35394">
    <property type="entry name" value="DUF3176 DOMAIN-CONTAINING PROTEIN"/>
    <property type="match status" value="1"/>
</dbReference>
<reference evidence="2 3" key="1">
    <citation type="submission" date="2024-07" db="EMBL/GenBank/DDBJ databases">
        <title>Section-level genome sequencing and comparative genomics of Aspergillus sections Usti and Cavernicolus.</title>
        <authorList>
            <consortium name="Lawrence Berkeley National Laboratory"/>
            <person name="Nybo J.L."/>
            <person name="Vesth T.C."/>
            <person name="Theobald S."/>
            <person name="Frisvad J.C."/>
            <person name="Larsen T.O."/>
            <person name="Kjaerboelling I."/>
            <person name="Rothschild-Mancinelli K."/>
            <person name="Lyhne E.K."/>
            <person name="Kogle M.E."/>
            <person name="Barry K."/>
            <person name="Clum A."/>
            <person name="Na H."/>
            <person name="Ledsgaard L."/>
            <person name="Lin J."/>
            <person name="Lipzen A."/>
            <person name="Kuo A."/>
            <person name="Riley R."/>
            <person name="Mondo S."/>
            <person name="LaButti K."/>
            <person name="Haridas S."/>
            <person name="Pangalinan J."/>
            <person name="Salamov A.A."/>
            <person name="Simmons B.A."/>
            <person name="Magnuson J.K."/>
            <person name="Chen J."/>
            <person name="Drula E."/>
            <person name="Henrissat B."/>
            <person name="Wiebenga A."/>
            <person name="Lubbers R.J."/>
            <person name="Gomes A.C."/>
            <person name="Macurrencykelacurrency M.R."/>
            <person name="Stajich J."/>
            <person name="Grigoriev I.V."/>
            <person name="Mortensen U.H."/>
            <person name="De vries R.P."/>
            <person name="Baker S.E."/>
            <person name="Andersen M.R."/>
        </authorList>
    </citation>
    <scope>NUCLEOTIDE SEQUENCE [LARGE SCALE GENOMIC DNA]</scope>
    <source>
        <strain evidence="2 3">CBS 756.74</strain>
    </source>
</reference>
<keyword evidence="1" id="KW-0472">Membrane</keyword>
<name>A0ABR4L3Q8_9EURO</name>
<dbReference type="InterPro" id="IPR036259">
    <property type="entry name" value="MFS_trans_sf"/>
</dbReference>
<feature type="transmembrane region" description="Helical" evidence="1">
    <location>
        <begin position="462"/>
        <end position="481"/>
    </location>
</feature>
<feature type="transmembrane region" description="Helical" evidence="1">
    <location>
        <begin position="551"/>
        <end position="568"/>
    </location>
</feature>
<dbReference type="RefSeq" id="XP_070904094.1">
    <property type="nucleotide sequence ID" value="XM_071044187.1"/>
</dbReference>
<evidence type="ECO:0000313" key="2">
    <source>
        <dbReference type="EMBL" id="KAL2859160.1"/>
    </source>
</evidence>
<comment type="caution">
    <text evidence="2">The sequence shown here is derived from an EMBL/GenBank/DDBJ whole genome shotgun (WGS) entry which is preliminary data.</text>
</comment>
<keyword evidence="1" id="KW-0812">Transmembrane</keyword>
<keyword evidence="1" id="KW-1133">Transmembrane helix</keyword>
<organism evidence="2 3">
    <name type="scientific">Aspergillus pseudodeflectus</name>
    <dbReference type="NCBI Taxonomy" id="176178"/>
    <lineage>
        <taxon>Eukaryota</taxon>
        <taxon>Fungi</taxon>
        <taxon>Dikarya</taxon>
        <taxon>Ascomycota</taxon>
        <taxon>Pezizomycotina</taxon>
        <taxon>Eurotiomycetes</taxon>
        <taxon>Eurotiomycetidae</taxon>
        <taxon>Eurotiales</taxon>
        <taxon>Aspergillaceae</taxon>
        <taxon>Aspergillus</taxon>
        <taxon>Aspergillus subgen. Nidulantes</taxon>
    </lineage>
</organism>
<evidence type="ECO:0000256" key="1">
    <source>
        <dbReference type="SAM" id="Phobius"/>
    </source>
</evidence>
<keyword evidence="3" id="KW-1185">Reference proteome</keyword>
<proteinExistence type="predicted"/>
<feature type="transmembrane region" description="Helical" evidence="1">
    <location>
        <begin position="101"/>
        <end position="121"/>
    </location>
</feature>
<dbReference type="InterPro" id="IPR021514">
    <property type="entry name" value="DUF3176"/>
</dbReference>
<dbReference type="Pfam" id="PF11374">
    <property type="entry name" value="DUF3176"/>
    <property type="match status" value="1"/>
</dbReference>
<feature type="transmembrane region" description="Helical" evidence="1">
    <location>
        <begin position="580"/>
        <end position="602"/>
    </location>
</feature>
<feature type="transmembrane region" description="Helical" evidence="1">
    <location>
        <begin position="608"/>
        <end position="632"/>
    </location>
</feature>
<accession>A0ABR4L3Q8</accession>
<gene>
    <name evidence="2" type="ORF">BJX68DRAFT_261607</name>
</gene>
<dbReference type="GeneID" id="98159351"/>
<dbReference type="Proteomes" id="UP001610444">
    <property type="component" value="Unassembled WGS sequence"/>
</dbReference>
<protein>
    <submittedName>
        <fullName evidence="2">Uncharacterized protein</fullName>
    </submittedName>
</protein>
<sequence length="669" mass="74055">MWEIASLAFSTLCFTAILALLLAYNDKPWPELPHGLTLNAIVSVLATGIKSSLIFVTSTAIGQLKWIWYRQRHHLQDMQLFDDASRGPLGSLLILFRYKSWSLVSLGALITVLSLAFDPFMQQLLSYPLREAPSDSALASVHQCTTYEPGPQADFGLRKATNTGIWTDKFELDPMCESGNCTWPAFSSVEICSVCEDITPLAQIKGCVLPFNASLVNTTQKARCMISVSPGNSKLIPFEAVPATALTIDKELRSDFFYLDVPKWFGRICHCSVISHASFSLSTEDSVDEHPERGLRIEKVTQCGLTLCAREYQVAIANGQASIDVPSVDYGNIALSGADGEETCWVSNAQVNGRPAFEVCGVVNLAHGLGATALEGRYYYDWLYSPSDTLAPGELNWRFNRIGLANNDKSTIAHNMDSILNTTLPRLLHNVAASLTQLGRDRANSVVRGTASVSEAYVRVNWVWLSLPATVVVLIYARVIMNQMAEDTVGKKWSWEQFWECIKDPQVYFGLFNTMLACIPNGGFTAFGSLMHRTLGFDEWGSMLYGLPRNGMYVRGRVILVAVYLGKLTSSVAGRTKRNVVSALTLVSYCVGNMIGAQVFQTKDAPRYIPGTITCCVCFGLGVILIIVWRLWYMYKNRRRDLLAAESGLSEEELKQMGMQLGMQDKTDL</sequence>